<reference evidence="2" key="1">
    <citation type="journal article" date="2014" name="Front. Microbiol.">
        <title>High frequency of phylogenetically diverse reductive dehalogenase-homologous genes in deep subseafloor sedimentary metagenomes.</title>
        <authorList>
            <person name="Kawai M."/>
            <person name="Futagami T."/>
            <person name="Toyoda A."/>
            <person name="Takaki Y."/>
            <person name="Nishi S."/>
            <person name="Hori S."/>
            <person name="Arai W."/>
            <person name="Tsubouchi T."/>
            <person name="Morono Y."/>
            <person name="Uchiyama I."/>
            <person name="Ito T."/>
            <person name="Fujiyama A."/>
            <person name="Inagaki F."/>
            <person name="Takami H."/>
        </authorList>
    </citation>
    <scope>NUCLEOTIDE SEQUENCE</scope>
    <source>
        <strain evidence="2">Expedition CK06-06</strain>
    </source>
</reference>
<feature type="non-terminal residue" evidence="2">
    <location>
        <position position="1"/>
    </location>
</feature>
<feature type="transmembrane region" description="Helical" evidence="1">
    <location>
        <begin position="90"/>
        <end position="107"/>
    </location>
</feature>
<organism evidence="2">
    <name type="scientific">marine sediment metagenome</name>
    <dbReference type="NCBI Taxonomy" id="412755"/>
    <lineage>
        <taxon>unclassified sequences</taxon>
        <taxon>metagenomes</taxon>
        <taxon>ecological metagenomes</taxon>
    </lineage>
</organism>
<proteinExistence type="predicted"/>
<dbReference type="EMBL" id="BARS01003604">
    <property type="protein sequence ID" value="GAF84628.1"/>
    <property type="molecule type" value="Genomic_DNA"/>
</dbReference>
<gene>
    <name evidence="2" type="ORF">S01H1_06987</name>
</gene>
<protein>
    <recommendedName>
        <fullName evidence="3">Transposase IS4-like domain-containing protein</fullName>
    </recommendedName>
</protein>
<keyword evidence="1" id="KW-1133">Transmembrane helix</keyword>
<sequence>AFSYIVLDPARKGRETTKLILQLDEMNKSDDEKAFMLKKKGIMILLSSIDLAEDNVVPFYYSRQTAEQLFKFSKDDLNLLPLRTHKDESMRGYLLLVFITLSVFLLLRKHLEKKTSVEEALLLLRNLKAKVFKEEMLIPEITKKQRLLFERFDIIVPKVLGI</sequence>
<keyword evidence="1" id="KW-0812">Transmembrane</keyword>
<keyword evidence="1" id="KW-0472">Membrane</keyword>
<evidence type="ECO:0000256" key="1">
    <source>
        <dbReference type="SAM" id="Phobius"/>
    </source>
</evidence>
<evidence type="ECO:0000313" key="2">
    <source>
        <dbReference type="EMBL" id="GAF84628.1"/>
    </source>
</evidence>
<evidence type="ECO:0008006" key="3">
    <source>
        <dbReference type="Google" id="ProtNLM"/>
    </source>
</evidence>
<dbReference type="AlphaFoldDB" id="X0STY2"/>
<comment type="caution">
    <text evidence="2">The sequence shown here is derived from an EMBL/GenBank/DDBJ whole genome shotgun (WGS) entry which is preliminary data.</text>
</comment>
<name>X0STY2_9ZZZZ</name>
<accession>X0STY2</accession>